<accession>A0AAW2U5F3</accession>
<dbReference type="InterPro" id="IPR005162">
    <property type="entry name" value="Retrotrans_gag_dom"/>
</dbReference>
<evidence type="ECO:0000256" key="1">
    <source>
        <dbReference type="SAM" id="MobiDB-lite"/>
    </source>
</evidence>
<dbReference type="AlphaFoldDB" id="A0AAW2U5F3"/>
<gene>
    <name evidence="3" type="ORF">Slati_3686800</name>
</gene>
<reference evidence="3" key="2">
    <citation type="journal article" date="2024" name="Plant">
        <title>Genomic evolution and insights into agronomic trait innovations of Sesamum species.</title>
        <authorList>
            <person name="Miao H."/>
            <person name="Wang L."/>
            <person name="Qu L."/>
            <person name="Liu H."/>
            <person name="Sun Y."/>
            <person name="Le M."/>
            <person name="Wang Q."/>
            <person name="Wei S."/>
            <person name="Zheng Y."/>
            <person name="Lin W."/>
            <person name="Duan Y."/>
            <person name="Cao H."/>
            <person name="Xiong S."/>
            <person name="Wang X."/>
            <person name="Wei L."/>
            <person name="Li C."/>
            <person name="Ma Q."/>
            <person name="Ju M."/>
            <person name="Zhao R."/>
            <person name="Li G."/>
            <person name="Mu C."/>
            <person name="Tian Q."/>
            <person name="Mei H."/>
            <person name="Zhang T."/>
            <person name="Gao T."/>
            <person name="Zhang H."/>
        </authorList>
    </citation>
    <scope>NUCLEOTIDE SEQUENCE</scope>
    <source>
        <strain evidence="3">KEN1</strain>
    </source>
</reference>
<dbReference type="GO" id="GO:0003676">
    <property type="term" value="F:nucleic acid binding"/>
    <property type="evidence" value="ECO:0007669"/>
    <property type="project" value="InterPro"/>
</dbReference>
<organism evidence="3">
    <name type="scientific">Sesamum latifolium</name>
    <dbReference type="NCBI Taxonomy" id="2727402"/>
    <lineage>
        <taxon>Eukaryota</taxon>
        <taxon>Viridiplantae</taxon>
        <taxon>Streptophyta</taxon>
        <taxon>Embryophyta</taxon>
        <taxon>Tracheophyta</taxon>
        <taxon>Spermatophyta</taxon>
        <taxon>Magnoliopsida</taxon>
        <taxon>eudicotyledons</taxon>
        <taxon>Gunneridae</taxon>
        <taxon>Pentapetalae</taxon>
        <taxon>asterids</taxon>
        <taxon>lamiids</taxon>
        <taxon>Lamiales</taxon>
        <taxon>Pedaliaceae</taxon>
        <taxon>Sesamum</taxon>
    </lineage>
</organism>
<dbReference type="Pfam" id="PF03732">
    <property type="entry name" value="Retrotrans_gag"/>
    <property type="match status" value="1"/>
</dbReference>
<proteinExistence type="predicted"/>
<evidence type="ECO:0000313" key="3">
    <source>
        <dbReference type="EMBL" id="KAL0410971.1"/>
    </source>
</evidence>
<dbReference type="GO" id="GO:0008270">
    <property type="term" value="F:zinc ion binding"/>
    <property type="evidence" value="ECO:0007669"/>
    <property type="project" value="InterPro"/>
</dbReference>
<sequence>MGQRSRGAVEEMSVLTNVIDLRINGMQADLNMLKRAVGREEDRAPLSKATKVPDAEKVSITSMYLTEDTKLWWRSRLLDDASANRERIETWDVLKKELNDQFLPCNTSWVSRESLRNLRHTGTVRAFVKEFNSILLDMRDMSEEDKRFNFMADFKVVNDLEQRQDDPGKGKAKFGKKYKRKEKAKEVVTETSEPRAVEKPRGGCFICRNLEHRARDCPKRGKLNAIVAEQTDGDSETKQTRVGALQLSVLQAESRACVESRYKGLMMVAGQINDHVKAVNSKAVPVSGVANTELRVSSWSGQYDFMTVRLDDFDVILGIDFFIVANVMILPRLGGIFISGENKPLFVRGEYEGDTTARKKPKVVEAGPSNASSSKEGAHSPHIAGFCCIRKMQEEMDRRWTKAQQACGAEPESFTYADVLKRERECEGKHFNNVHGGKRALVQSTSGMRTGLGSECRQGSARGICGSRQTVQGLLACVGAIARGRWTAHGTMLLKLRNGRVIVRAGCTAGGRVGLVSVVSAGRCRACGLESRQRAGWCPAWPKNVRSRQADARSTRPRCANGCGLVRTTLGQGVRMDAVLCAQHSAKLTDACAQHSASVRRQGGWLPIACARVRMGSAAWPTKCARVQTGSAAWPTECAQMRDGLGRLADDWHEMRPMDGNPRQVGKGCADGPDDRQTAVGSGQGLVVGCEGKGMEHVRDM</sequence>
<comment type="caution">
    <text evidence="3">The sequence shown here is derived from an EMBL/GenBank/DDBJ whole genome shotgun (WGS) entry which is preliminary data.</text>
</comment>
<feature type="region of interest" description="Disordered" evidence="1">
    <location>
        <begin position="358"/>
        <end position="378"/>
    </location>
</feature>
<reference evidence="3" key="1">
    <citation type="submission" date="2020-06" db="EMBL/GenBank/DDBJ databases">
        <authorList>
            <person name="Li T."/>
            <person name="Hu X."/>
            <person name="Zhang T."/>
            <person name="Song X."/>
            <person name="Zhang H."/>
            <person name="Dai N."/>
            <person name="Sheng W."/>
            <person name="Hou X."/>
            <person name="Wei L."/>
        </authorList>
    </citation>
    <scope>NUCLEOTIDE SEQUENCE</scope>
    <source>
        <strain evidence="3">KEN1</strain>
        <tissue evidence="3">Leaf</tissue>
    </source>
</reference>
<feature type="domain" description="Retrotransposon gag" evidence="2">
    <location>
        <begin position="60"/>
        <end position="151"/>
    </location>
</feature>
<protein>
    <recommendedName>
        <fullName evidence="2">Retrotransposon gag domain-containing protein</fullName>
    </recommendedName>
</protein>
<dbReference type="SUPFAM" id="SSF57756">
    <property type="entry name" value="Retrovirus zinc finger-like domains"/>
    <property type="match status" value="1"/>
</dbReference>
<name>A0AAW2U5F3_9LAMI</name>
<evidence type="ECO:0000259" key="2">
    <source>
        <dbReference type="Pfam" id="PF03732"/>
    </source>
</evidence>
<dbReference type="InterPro" id="IPR036875">
    <property type="entry name" value="Znf_CCHC_sf"/>
</dbReference>
<dbReference type="EMBL" id="JACGWN010000013">
    <property type="protein sequence ID" value="KAL0410971.1"/>
    <property type="molecule type" value="Genomic_DNA"/>
</dbReference>